<dbReference type="EMBL" id="MTYJ01000054">
    <property type="protein sequence ID" value="OQV18000.1"/>
    <property type="molecule type" value="Genomic_DNA"/>
</dbReference>
<feature type="coiled-coil region" evidence="2">
    <location>
        <begin position="167"/>
        <end position="194"/>
    </location>
</feature>
<dbReference type="Gene3D" id="3.30.420.10">
    <property type="entry name" value="Ribonuclease H-like superfamily/Ribonuclease H"/>
    <property type="match status" value="1"/>
</dbReference>
<evidence type="ECO:0000256" key="2">
    <source>
        <dbReference type="SAM" id="Coils"/>
    </source>
</evidence>
<sequence length="210" mass="23419">MVSVTRENIKELLPEIEASIADSFFVAIDTEFSGLNLGLEESRESRFDSAEQRYTRLRKNVKEASLLQLGITCFFNGPLGESTDAEENGEIGYRATCYNVVLAPADTGLLEFEAKPLAAEWGAMRFLRSHHFDLNQVVSVGVPHMKAMAIEHFAQRISRGTAALQHNDIDKDSLRQAESEVQQLQRIIDADAGKTTEFVFENLKCAYQSG</sequence>
<dbReference type="GO" id="GO:1990432">
    <property type="term" value="P:siRNA 3'-end processing"/>
    <property type="evidence" value="ECO:0007669"/>
    <property type="project" value="TreeGrafter"/>
</dbReference>
<keyword evidence="2" id="KW-0175">Coiled coil</keyword>
<dbReference type="InterPro" id="IPR006941">
    <property type="entry name" value="RNase_CAF1"/>
</dbReference>
<protein>
    <submittedName>
        <fullName evidence="3">Uncharacterized protein</fullName>
    </submittedName>
</protein>
<dbReference type="OrthoDB" id="6427933at2759"/>
<dbReference type="GO" id="GO:1990431">
    <property type="term" value="P:priRNA 3'-end processing"/>
    <property type="evidence" value="ECO:0007669"/>
    <property type="project" value="TreeGrafter"/>
</dbReference>
<dbReference type="InterPro" id="IPR051181">
    <property type="entry name" value="CAF1_poly(A)_ribonucleases"/>
</dbReference>
<organism evidence="3 4">
    <name type="scientific">Hypsibius exemplaris</name>
    <name type="common">Freshwater tardigrade</name>
    <dbReference type="NCBI Taxonomy" id="2072580"/>
    <lineage>
        <taxon>Eukaryota</taxon>
        <taxon>Metazoa</taxon>
        <taxon>Ecdysozoa</taxon>
        <taxon>Tardigrada</taxon>
        <taxon>Eutardigrada</taxon>
        <taxon>Parachela</taxon>
        <taxon>Hypsibioidea</taxon>
        <taxon>Hypsibiidae</taxon>
        <taxon>Hypsibius</taxon>
    </lineage>
</organism>
<dbReference type="GO" id="GO:0005634">
    <property type="term" value="C:nucleus"/>
    <property type="evidence" value="ECO:0007669"/>
    <property type="project" value="TreeGrafter"/>
</dbReference>
<reference evidence="4" key="1">
    <citation type="submission" date="2017-01" db="EMBL/GenBank/DDBJ databases">
        <title>Comparative genomics of anhydrobiosis in the tardigrade Hypsibius dujardini.</title>
        <authorList>
            <person name="Yoshida Y."/>
            <person name="Koutsovoulos G."/>
            <person name="Laetsch D."/>
            <person name="Stevens L."/>
            <person name="Kumar S."/>
            <person name="Horikawa D."/>
            <person name="Ishino K."/>
            <person name="Komine S."/>
            <person name="Tomita M."/>
            <person name="Blaxter M."/>
            <person name="Arakawa K."/>
        </authorList>
    </citation>
    <scope>NUCLEOTIDE SEQUENCE [LARGE SCALE GENOMIC DNA]</scope>
    <source>
        <strain evidence="4">Z151</strain>
    </source>
</reference>
<dbReference type="GO" id="GO:0000289">
    <property type="term" value="P:nuclear-transcribed mRNA poly(A) tail shortening"/>
    <property type="evidence" value="ECO:0007669"/>
    <property type="project" value="TreeGrafter"/>
</dbReference>
<evidence type="ECO:0000256" key="1">
    <source>
        <dbReference type="ARBA" id="ARBA00008372"/>
    </source>
</evidence>
<dbReference type="GO" id="GO:0005783">
    <property type="term" value="C:endoplasmic reticulum"/>
    <property type="evidence" value="ECO:0007669"/>
    <property type="project" value="TreeGrafter"/>
</dbReference>
<accession>A0A1W0WS36</accession>
<dbReference type="InterPro" id="IPR012337">
    <property type="entry name" value="RNaseH-like_sf"/>
</dbReference>
<dbReference type="PANTHER" id="PTHR15092:SF22">
    <property type="entry name" value="POLY(A)-SPECIFIC RIBONUCLEASE PNLDC1"/>
    <property type="match status" value="1"/>
</dbReference>
<dbReference type="GO" id="GO:0003723">
    <property type="term" value="F:RNA binding"/>
    <property type="evidence" value="ECO:0007669"/>
    <property type="project" value="TreeGrafter"/>
</dbReference>
<keyword evidence="4" id="KW-1185">Reference proteome</keyword>
<dbReference type="Proteomes" id="UP000192578">
    <property type="component" value="Unassembled WGS sequence"/>
</dbReference>
<evidence type="ECO:0000313" key="3">
    <source>
        <dbReference type="EMBL" id="OQV18000.1"/>
    </source>
</evidence>
<dbReference type="Pfam" id="PF04857">
    <property type="entry name" value="CAF1"/>
    <property type="match status" value="1"/>
</dbReference>
<name>A0A1W0WS36_HYPEX</name>
<dbReference type="GO" id="GO:0000175">
    <property type="term" value="F:3'-5'-RNA exonuclease activity"/>
    <property type="evidence" value="ECO:0007669"/>
    <property type="project" value="TreeGrafter"/>
</dbReference>
<evidence type="ECO:0000313" key="4">
    <source>
        <dbReference type="Proteomes" id="UP000192578"/>
    </source>
</evidence>
<comment type="similarity">
    <text evidence="1">Belongs to the CAF1 family.</text>
</comment>
<dbReference type="PANTHER" id="PTHR15092">
    <property type="entry name" value="POLY A -SPECIFIC RIBONUCLEASE/TARGET OF EGR1, MEMBER 1"/>
    <property type="match status" value="1"/>
</dbReference>
<dbReference type="InterPro" id="IPR036397">
    <property type="entry name" value="RNaseH_sf"/>
</dbReference>
<dbReference type="SUPFAM" id="SSF53098">
    <property type="entry name" value="Ribonuclease H-like"/>
    <property type="match status" value="1"/>
</dbReference>
<dbReference type="AlphaFoldDB" id="A0A1W0WS36"/>
<comment type="caution">
    <text evidence="3">The sequence shown here is derived from an EMBL/GenBank/DDBJ whole genome shotgun (WGS) entry which is preliminary data.</text>
</comment>
<proteinExistence type="inferred from homology"/>
<gene>
    <name evidence="3" type="ORF">BV898_07942</name>
</gene>